<reference evidence="3" key="1">
    <citation type="journal article" date="2019" name="Int. J. Syst. Evol. Microbiol.">
        <title>The Global Catalogue of Microorganisms (GCM) 10K type strain sequencing project: providing services to taxonomists for standard genome sequencing and annotation.</title>
        <authorList>
            <consortium name="The Broad Institute Genomics Platform"/>
            <consortium name="The Broad Institute Genome Sequencing Center for Infectious Disease"/>
            <person name="Wu L."/>
            <person name="Ma J."/>
        </authorList>
    </citation>
    <scope>NUCLEOTIDE SEQUENCE [LARGE SCALE GENOMIC DNA]</scope>
    <source>
        <strain evidence="3">JCM 17027</strain>
    </source>
</reference>
<feature type="region of interest" description="Disordered" evidence="1">
    <location>
        <begin position="1"/>
        <end position="20"/>
    </location>
</feature>
<protein>
    <submittedName>
        <fullName evidence="2">Uncharacterized protein</fullName>
    </submittedName>
</protein>
<dbReference type="EMBL" id="BAABCQ010000181">
    <property type="protein sequence ID" value="GAA4006902.1"/>
    <property type="molecule type" value="Genomic_DNA"/>
</dbReference>
<accession>A0ABP7S5E2</accession>
<evidence type="ECO:0000256" key="1">
    <source>
        <dbReference type="SAM" id="MobiDB-lite"/>
    </source>
</evidence>
<sequence length="82" mass="7991">MRGVAGRGPLTASDSPRPKPIVDAAARLAGTAGHVASAGPGPGHAGFPGVRPSTGVAEGPSVIPIADVDTGRYVNGKSHRSA</sequence>
<proteinExistence type="predicted"/>
<feature type="region of interest" description="Disordered" evidence="1">
    <location>
        <begin position="33"/>
        <end position="63"/>
    </location>
</feature>
<gene>
    <name evidence="2" type="ORF">GCM10022384_61320</name>
</gene>
<keyword evidence="3" id="KW-1185">Reference proteome</keyword>
<comment type="caution">
    <text evidence="2">The sequence shown here is derived from an EMBL/GenBank/DDBJ whole genome shotgun (WGS) entry which is preliminary data.</text>
</comment>
<evidence type="ECO:0000313" key="3">
    <source>
        <dbReference type="Proteomes" id="UP001500034"/>
    </source>
</evidence>
<evidence type="ECO:0000313" key="2">
    <source>
        <dbReference type="EMBL" id="GAA4006902.1"/>
    </source>
</evidence>
<organism evidence="2 3">
    <name type="scientific">Streptomyces marokkonensis</name>
    <dbReference type="NCBI Taxonomy" id="324855"/>
    <lineage>
        <taxon>Bacteria</taxon>
        <taxon>Bacillati</taxon>
        <taxon>Actinomycetota</taxon>
        <taxon>Actinomycetes</taxon>
        <taxon>Kitasatosporales</taxon>
        <taxon>Streptomycetaceae</taxon>
        <taxon>Streptomyces</taxon>
    </lineage>
</organism>
<name>A0ABP7S5E2_9ACTN</name>
<dbReference type="Proteomes" id="UP001500034">
    <property type="component" value="Unassembled WGS sequence"/>
</dbReference>